<dbReference type="Proteomes" id="UP001497516">
    <property type="component" value="Chromosome 7"/>
</dbReference>
<dbReference type="AlphaFoldDB" id="A0AAV2FSY4"/>
<keyword evidence="3" id="KW-1185">Reference proteome</keyword>
<protein>
    <submittedName>
        <fullName evidence="2">Uncharacterized protein</fullName>
    </submittedName>
</protein>
<gene>
    <name evidence="2" type="ORF">LTRI10_LOCUS41546</name>
</gene>
<reference evidence="2 3" key="1">
    <citation type="submission" date="2024-04" db="EMBL/GenBank/DDBJ databases">
        <authorList>
            <person name="Fracassetti M."/>
        </authorList>
    </citation>
    <scope>NUCLEOTIDE SEQUENCE [LARGE SCALE GENOMIC DNA]</scope>
</reference>
<accession>A0AAV2FSY4</accession>
<feature type="compositionally biased region" description="Polar residues" evidence="1">
    <location>
        <begin position="33"/>
        <end position="42"/>
    </location>
</feature>
<feature type="compositionally biased region" description="Low complexity" evidence="1">
    <location>
        <begin position="19"/>
        <end position="32"/>
    </location>
</feature>
<feature type="region of interest" description="Disordered" evidence="1">
    <location>
        <begin position="1"/>
        <end position="72"/>
    </location>
</feature>
<evidence type="ECO:0000313" key="2">
    <source>
        <dbReference type="EMBL" id="CAL1401493.1"/>
    </source>
</evidence>
<proteinExistence type="predicted"/>
<feature type="compositionally biased region" description="Basic and acidic residues" evidence="1">
    <location>
        <begin position="54"/>
        <end position="63"/>
    </location>
</feature>
<organism evidence="2 3">
    <name type="scientific">Linum trigynum</name>
    <dbReference type="NCBI Taxonomy" id="586398"/>
    <lineage>
        <taxon>Eukaryota</taxon>
        <taxon>Viridiplantae</taxon>
        <taxon>Streptophyta</taxon>
        <taxon>Embryophyta</taxon>
        <taxon>Tracheophyta</taxon>
        <taxon>Spermatophyta</taxon>
        <taxon>Magnoliopsida</taxon>
        <taxon>eudicotyledons</taxon>
        <taxon>Gunneridae</taxon>
        <taxon>Pentapetalae</taxon>
        <taxon>rosids</taxon>
        <taxon>fabids</taxon>
        <taxon>Malpighiales</taxon>
        <taxon>Linaceae</taxon>
        <taxon>Linum</taxon>
    </lineage>
</organism>
<name>A0AAV2FSY4_9ROSI</name>
<dbReference type="EMBL" id="OZ034820">
    <property type="protein sequence ID" value="CAL1401493.1"/>
    <property type="molecule type" value="Genomic_DNA"/>
</dbReference>
<sequence>MASNASEAGSPIVSGGDETIGTTSTHTGGSQSELPNPTNDSGNGAAAAPTGVMESERPTRSNDTDILDSSGLKSDVWPHFKRILKDGVVRAECIRCKNISIIRWLGNN</sequence>
<evidence type="ECO:0000313" key="3">
    <source>
        <dbReference type="Proteomes" id="UP001497516"/>
    </source>
</evidence>
<evidence type="ECO:0000256" key="1">
    <source>
        <dbReference type="SAM" id="MobiDB-lite"/>
    </source>
</evidence>